<dbReference type="GO" id="GO:0007018">
    <property type="term" value="P:microtubule-based movement"/>
    <property type="evidence" value="ECO:0007669"/>
    <property type="project" value="InterPro"/>
</dbReference>
<sequence>MAPTPSPRNITGQQTPSRTPQSKQRLHFPNPRNGVHPSPNPLSVIKETVPSEHPVEVIGRIRDHADRKDKPPSALEISQDGRSVRVRTDIGYRDFSLDGVSISEDEDLEGFYKRFVEPRINGVRMGSKCTIMMYGPTGSGKSHTMFGCLKQPGIVYRALRDILGEGDEDRENGVDDGGFGLGLFVQVAVLEIYNEEIYDLLSGHSNGGGATIGLPKGNTPKARLEVMGKKAKNATYISGNEAGKISREVAKVEKRRIVKSTLCNERSSRSHCMIILDVPSVGGRLMLVDMAGSENIEAAGQIGFEAKMQTAKINQGNIALKRVVESIANGDSHVPFRDSKLTMLLQDSFEDDKSKILMILCASPDPKEMHKTISTLEYGAKAKCIVRAAHMPTPRDKVNSEVSSVDLRSRIVAMNQFIYKLQMDNKLKERERDEAQKERLQKEEEVAQLRTKLKLIEGRGAAVKEEEIKSKVDERTQILRLELMKMEEKLLQQQEELNMLRQQLEEVEYEKGKVVEDSLQGMDEGRFMKRLTEIYAGDQGMEKSMELDMGDQPAIYDVKEIKEDSQQSENHSNLSLLHSCPLSMEEEVDPNMLRFPDKVCLSTVFEEDEEGEEKDSAEENEVDKEVVEEDMGKLWTDGLGSLGAEYHKDAIEKQAGIVEIAKDAASARRTRIQNIFRLCGNHRELAHQVKVSTPSKKRPEETNEGLEAESPLQPLVRPLNNCMSNLRAAESPISSLVAPFESLCLTDKPKSAEPQSRCLSFEASRNSKENHRPGEEGEDGLLEVYVKWEATKESAGNLIKKFNVLKNSNLSDLRKLIETHLDEGNSKQPFSFLLLGDPRGAPVTKEKEAATQVGKLPICNNQLKGHLACLRPTKKTLQRPNHIPFSSLENTLPVASSQHPEAFSPKVNQMNVNYLTGLRA</sequence>
<feature type="compositionally biased region" description="Polar residues" evidence="10">
    <location>
        <begin position="7"/>
        <end position="23"/>
    </location>
</feature>
<evidence type="ECO:0000313" key="12">
    <source>
        <dbReference type="Proteomes" id="UP000228380"/>
    </source>
</evidence>
<dbReference type="GO" id="GO:0005874">
    <property type="term" value="C:microtubule"/>
    <property type="evidence" value="ECO:0007669"/>
    <property type="project" value="UniProtKB-KW"/>
</dbReference>
<feature type="region of interest" description="Disordered" evidence="10">
    <location>
        <begin position="749"/>
        <end position="776"/>
    </location>
</feature>
<keyword evidence="3 8" id="KW-0067">ATP-binding</keyword>
<dbReference type="OrthoDB" id="3176171at2759"/>
<gene>
    <name evidence="13" type="primary">LOC103721740</name>
</gene>
<evidence type="ECO:0000313" key="13">
    <source>
        <dbReference type="RefSeq" id="XP_008810282.2"/>
    </source>
</evidence>
<dbReference type="InterPro" id="IPR001752">
    <property type="entry name" value="Kinesin_motor_dom"/>
</dbReference>
<accession>A0A8B7D081</accession>
<protein>
    <recommendedName>
        <fullName evidence="7">Kinesin-like protein KIN-10A</fullName>
    </recommendedName>
</protein>
<dbReference type="Pfam" id="PF00225">
    <property type="entry name" value="Kinesin"/>
    <property type="match status" value="1"/>
</dbReference>
<proteinExistence type="inferred from homology"/>
<keyword evidence="2 8" id="KW-0547">Nucleotide-binding</keyword>
<evidence type="ECO:0000256" key="10">
    <source>
        <dbReference type="SAM" id="MobiDB-lite"/>
    </source>
</evidence>
<keyword evidence="4 9" id="KW-0175">Coiled coil</keyword>
<evidence type="ECO:0000259" key="11">
    <source>
        <dbReference type="PROSITE" id="PS50067"/>
    </source>
</evidence>
<dbReference type="GO" id="GO:0005871">
    <property type="term" value="C:kinesin complex"/>
    <property type="evidence" value="ECO:0007669"/>
    <property type="project" value="TreeGrafter"/>
</dbReference>
<dbReference type="Proteomes" id="UP000228380">
    <property type="component" value="Chromosome 17"/>
</dbReference>
<feature type="binding site" evidence="8">
    <location>
        <begin position="135"/>
        <end position="142"/>
    </location>
    <ligand>
        <name>ATP</name>
        <dbReference type="ChEBI" id="CHEBI:30616"/>
    </ligand>
</feature>
<dbReference type="GO" id="GO:0008017">
    <property type="term" value="F:microtubule binding"/>
    <property type="evidence" value="ECO:0007669"/>
    <property type="project" value="InterPro"/>
</dbReference>
<name>A0A8B7D081_PHODC</name>
<evidence type="ECO:0000256" key="8">
    <source>
        <dbReference type="PROSITE-ProRule" id="PRU00283"/>
    </source>
</evidence>
<evidence type="ECO:0000256" key="9">
    <source>
        <dbReference type="SAM" id="Coils"/>
    </source>
</evidence>
<feature type="coiled-coil region" evidence="9">
    <location>
        <begin position="418"/>
        <end position="510"/>
    </location>
</feature>
<reference evidence="13" key="2">
    <citation type="submission" date="2025-08" db="UniProtKB">
        <authorList>
            <consortium name="RefSeq"/>
        </authorList>
    </citation>
    <scope>IDENTIFICATION</scope>
    <source>
        <tissue evidence="13">Young leaves</tissue>
    </source>
</reference>
<dbReference type="InterPro" id="IPR027640">
    <property type="entry name" value="Kinesin-like_fam"/>
</dbReference>
<dbReference type="RefSeq" id="XP_008810282.2">
    <property type="nucleotide sequence ID" value="XM_008812060.4"/>
</dbReference>
<keyword evidence="12" id="KW-1185">Reference proteome</keyword>
<dbReference type="GO" id="GO:0016887">
    <property type="term" value="F:ATP hydrolysis activity"/>
    <property type="evidence" value="ECO:0007669"/>
    <property type="project" value="TreeGrafter"/>
</dbReference>
<dbReference type="AlphaFoldDB" id="A0A8B7D081"/>
<comment type="similarity">
    <text evidence="6">Belongs to the TRAFAC class myosin-kinesin ATPase superfamily. Kinesin family. KIN-10 subfamily.</text>
</comment>
<feature type="domain" description="Kinesin motor" evidence="11">
    <location>
        <begin position="54"/>
        <end position="385"/>
    </location>
</feature>
<dbReference type="Gene3D" id="3.40.850.10">
    <property type="entry name" value="Kinesin motor domain"/>
    <property type="match status" value="1"/>
</dbReference>
<organism evidence="12 13">
    <name type="scientific">Phoenix dactylifera</name>
    <name type="common">Date palm</name>
    <dbReference type="NCBI Taxonomy" id="42345"/>
    <lineage>
        <taxon>Eukaryota</taxon>
        <taxon>Viridiplantae</taxon>
        <taxon>Streptophyta</taxon>
        <taxon>Embryophyta</taxon>
        <taxon>Tracheophyta</taxon>
        <taxon>Spermatophyta</taxon>
        <taxon>Magnoliopsida</taxon>
        <taxon>Liliopsida</taxon>
        <taxon>Arecaceae</taxon>
        <taxon>Coryphoideae</taxon>
        <taxon>Phoeniceae</taxon>
        <taxon>Phoenix</taxon>
    </lineage>
</organism>
<dbReference type="SUPFAM" id="SSF52540">
    <property type="entry name" value="P-loop containing nucleoside triphosphate hydrolases"/>
    <property type="match status" value="1"/>
</dbReference>
<dbReference type="FunFam" id="3.40.850.10:FF:000068">
    <property type="entry name" value="p-loop containing nucleoside triphosphate hydrolase superfamily protein"/>
    <property type="match status" value="1"/>
</dbReference>
<dbReference type="GeneID" id="103721740"/>
<dbReference type="PRINTS" id="PR00380">
    <property type="entry name" value="KINESINHEAVY"/>
</dbReference>
<evidence type="ECO:0000256" key="4">
    <source>
        <dbReference type="ARBA" id="ARBA00023054"/>
    </source>
</evidence>
<feature type="compositionally biased region" description="Basic and acidic residues" evidence="10">
    <location>
        <begin position="765"/>
        <end position="775"/>
    </location>
</feature>
<dbReference type="InterPro" id="IPR036961">
    <property type="entry name" value="Kinesin_motor_dom_sf"/>
</dbReference>
<feature type="region of interest" description="Disordered" evidence="10">
    <location>
        <begin position="1"/>
        <end position="50"/>
    </location>
</feature>
<dbReference type="PANTHER" id="PTHR24115">
    <property type="entry name" value="KINESIN-RELATED"/>
    <property type="match status" value="1"/>
</dbReference>
<reference evidence="12" key="1">
    <citation type="journal article" date="2019" name="Nat. Commun.">
        <title>Genome-wide association mapping of date palm fruit traits.</title>
        <authorList>
            <person name="Hazzouri K.M."/>
            <person name="Gros-Balthazard M."/>
            <person name="Flowers J.M."/>
            <person name="Copetti D."/>
            <person name="Lemansour A."/>
            <person name="Lebrun M."/>
            <person name="Masmoudi K."/>
            <person name="Ferrand S."/>
            <person name="Dhar M.I."/>
            <person name="Fresquez Z.A."/>
            <person name="Rosas U."/>
            <person name="Zhang J."/>
            <person name="Talag J."/>
            <person name="Lee S."/>
            <person name="Kudrna D."/>
            <person name="Powell R.F."/>
            <person name="Leitch I.J."/>
            <person name="Krueger R.R."/>
            <person name="Wing R.A."/>
            <person name="Amiri K.M.A."/>
            <person name="Purugganan M.D."/>
        </authorList>
    </citation>
    <scope>NUCLEOTIDE SEQUENCE [LARGE SCALE GENOMIC DNA]</scope>
    <source>
        <strain evidence="12">cv. Khalas</strain>
    </source>
</reference>
<dbReference type="GO" id="GO:0005524">
    <property type="term" value="F:ATP binding"/>
    <property type="evidence" value="ECO:0007669"/>
    <property type="project" value="UniProtKB-UniRule"/>
</dbReference>
<feature type="region of interest" description="Disordered" evidence="10">
    <location>
        <begin position="606"/>
        <end position="626"/>
    </location>
</feature>
<keyword evidence="1" id="KW-0493">Microtubule</keyword>
<evidence type="ECO:0000256" key="6">
    <source>
        <dbReference type="ARBA" id="ARBA00061615"/>
    </source>
</evidence>
<evidence type="ECO:0000256" key="3">
    <source>
        <dbReference type="ARBA" id="ARBA00022840"/>
    </source>
</evidence>
<dbReference type="GO" id="GO:0003777">
    <property type="term" value="F:microtubule motor activity"/>
    <property type="evidence" value="ECO:0007669"/>
    <property type="project" value="InterPro"/>
</dbReference>
<dbReference type="KEGG" id="pda:103721740"/>
<dbReference type="InterPro" id="IPR027417">
    <property type="entry name" value="P-loop_NTPase"/>
</dbReference>
<dbReference type="SMART" id="SM00129">
    <property type="entry name" value="KISc"/>
    <property type="match status" value="1"/>
</dbReference>
<feature type="region of interest" description="Disordered" evidence="10">
    <location>
        <begin position="689"/>
        <end position="710"/>
    </location>
</feature>
<evidence type="ECO:0000256" key="7">
    <source>
        <dbReference type="ARBA" id="ARBA00073419"/>
    </source>
</evidence>
<dbReference type="PANTHER" id="PTHR24115:SF416">
    <property type="entry name" value="KINESIN-LIKE PROTEIN KIN-10A"/>
    <property type="match status" value="1"/>
</dbReference>
<evidence type="ECO:0000256" key="1">
    <source>
        <dbReference type="ARBA" id="ARBA00022701"/>
    </source>
</evidence>
<evidence type="ECO:0000256" key="2">
    <source>
        <dbReference type="ARBA" id="ARBA00022741"/>
    </source>
</evidence>
<keyword evidence="5 8" id="KW-0505">Motor protein</keyword>
<evidence type="ECO:0000256" key="5">
    <source>
        <dbReference type="ARBA" id="ARBA00023175"/>
    </source>
</evidence>
<dbReference type="PROSITE" id="PS50067">
    <property type="entry name" value="KINESIN_MOTOR_2"/>
    <property type="match status" value="1"/>
</dbReference>